<evidence type="ECO:0000313" key="7">
    <source>
        <dbReference type="Proteomes" id="UP001268089"/>
    </source>
</evidence>
<dbReference type="PROSITE" id="PS51318">
    <property type="entry name" value="TAT"/>
    <property type="match status" value="1"/>
</dbReference>
<reference evidence="6 7" key="1">
    <citation type="submission" date="2023-07" db="EMBL/GenBank/DDBJ databases">
        <title>Sorghum-associated microbial communities from plants grown in Nebraska, USA.</title>
        <authorList>
            <person name="Schachtman D."/>
        </authorList>
    </citation>
    <scope>NUCLEOTIDE SEQUENCE [LARGE SCALE GENOMIC DNA]</scope>
    <source>
        <strain evidence="6 7">BE308</strain>
    </source>
</reference>
<dbReference type="InterPro" id="IPR050553">
    <property type="entry name" value="Thioredoxin_ResA/DsbE_sf"/>
</dbReference>
<dbReference type="Proteomes" id="UP001268089">
    <property type="component" value="Unassembled WGS sequence"/>
</dbReference>
<keyword evidence="4" id="KW-0472">Membrane</keyword>
<keyword evidence="4" id="KW-0812">Transmembrane</keyword>
<comment type="subcellular location">
    <subcellularLocation>
        <location evidence="1">Cell envelope</location>
    </subcellularLocation>
</comment>
<dbReference type="PROSITE" id="PS00194">
    <property type="entry name" value="THIOREDOXIN_1"/>
    <property type="match status" value="1"/>
</dbReference>
<dbReference type="InterPro" id="IPR036249">
    <property type="entry name" value="Thioredoxin-like_sf"/>
</dbReference>
<dbReference type="InterPro" id="IPR013740">
    <property type="entry name" value="Redoxin"/>
</dbReference>
<organism evidence="6 7">
    <name type="scientific">Rhodoferax saidenbachensis</name>
    <dbReference type="NCBI Taxonomy" id="1484693"/>
    <lineage>
        <taxon>Bacteria</taxon>
        <taxon>Pseudomonadati</taxon>
        <taxon>Pseudomonadota</taxon>
        <taxon>Betaproteobacteria</taxon>
        <taxon>Burkholderiales</taxon>
        <taxon>Comamonadaceae</taxon>
        <taxon>Rhodoferax</taxon>
    </lineage>
</organism>
<keyword evidence="6" id="KW-0413">Isomerase</keyword>
<keyword evidence="2" id="KW-0201">Cytochrome c-type biogenesis</keyword>
<dbReference type="RefSeq" id="WP_310340310.1">
    <property type="nucleotide sequence ID" value="NZ_JAVDXO010000002.1"/>
</dbReference>
<accession>A0ABU1ZMZ2</accession>
<keyword evidence="4" id="KW-1133">Transmembrane helix</keyword>
<proteinExistence type="predicted"/>
<keyword evidence="3" id="KW-0676">Redox-active center</keyword>
<dbReference type="InterPro" id="IPR017937">
    <property type="entry name" value="Thioredoxin_CS"/>
</dbReference>
<feature type="domain" description="Thioredoxin" evidence="5">
    <location>
        <begin position="45"/>
        <end position="187"/>
    </location>
</feature>
<name>A0ABU1ZMZ2_9BURK</name>
<dbReference type="PANTHER" id="PTHR42852:SF13">
    <property type="entry name" value="PROTEIN DIPZ"/>
    <property type="match status" value="1"/>
</dbReference>
<dbReference type="InterPro" id="IPR013766">
    <property type="entry name" value="Thioredoxin_domain"/>
</dbReference>
<keyword evidence="7" id="KW-1185">Reference proteome</keyword>
<dbReference type="Pfam" id="PF08534">
    <property type="entry name" value="Redoxin"/>
    <property type="match status" value="1"/>
</dbReference>
<dbReference type="PROSITE" id="PS51352">
    <property type="entry name" value="THIOREDOXIN_2"/>
    <property type="match status" value="1"/>
</dbReference>
<dbReference type="SUPFAM" id="SSF52833">
    <property type="entry name" value="Thioredoxin-like"/>
    <property type="match status" value="1"/>
</dbReference>
<sequence length="187" mass="19940">MTEPLPTSPEPEPVSRRTLLGGVAVGAALAGIGVAVWRQSAGPAVVAAEPVPGFWAHHWEAPDGKVVSLAAFKGRPLLVNFWATWCPPCVDELPLINRFYRENKGNGWQVLGLAIDKRESVQKFLQTMPLEFPIALAGLAGTELGRELGNLTGGLPFSVAVASDGTVIQRKMGRLLPEDLAAWAGLK</sequence>
<dbReference type="EMBL" id="JAVDXO010000002">
    <property type="protein sequence ID" value="MDR7305926.1"/>
    <property type="molecule type" value="Genomic_DNA"/>
</dbReference>
<evidence type="ECO:0000256" key="4">
    <source>
        <dbReference type="SAM" id="Phobius"/>
    </source>
</evidence>
<dbReference type="Gene3D" id="3.40.30.10">
    <property type="entry name" value="Glutaredoxin"/>
    <property type="match status" value="1"/>
</dbReference>
<evidence type="ECO:0000256" key="3">
    <source>
        <dbReference type="ARBA" id="ARBA00023284"/>
    </source>
</evidence>
<evidence type="ECO:0000256" key="2">
    <source>
        <dbReference type="ARBA" id="ARBA00022748"/>
    </source>
</evidence>
<dbReference type="PANTHER" id="PTHR42852">
    <property type="entry name" value="THIOL:DISULFIDE INTERCHANGE PROTEIN DSBE"/>
    <property type="match status" value="1"/>
</dbReference>
<dbReference type="CDD" id="cd02966">
    <property type="entry name" value="TlpA_like_family"/>
    <property type="match status" value="1"/>
</dbReference>
<evidence type="ECO:0000313" key="6">
    <source>
        <dbReference type="EMBL" id="MDR7305926.1"/>
    </source>
</evidence>
<dbReference type="InterPro" id="IPR006311">
    <property type="entry name" value="TAT_signal"/>
</dbReference>
<dbReference type="GO" id="GO:0016853">
    <property type="term" value="F:isomerase activity"/>
    <property type="evidence" value="ECO:0007669"/>
    <property type="project" value="UniProtKB-KW"/>
</dbReference>
<evidence type="ECO:0000259" key="5">
    <source>
        <dbReference type="PROSITE" id="PS51352"/>
    </source>
</evidence>
<comment type="caution">
    <text evidence="6">The sequence shown here is derived from an EMBL/GenBank/DDBJ whole genome shotgun (WGS) entry which is preliminary data.</text>
</comment>
<feature type="transmembrane region" description="Helical" evidence="4">
    <location>
        <begin position="20"/>
        <end position="37"/>
    </location>
</feature>
<evidence type="ECO:0000256" key="1">
    <source>
        <dbReference type="ARBA" id="ARBA00004196"/>
    </source>
</evidence>
<protein>
    <submittedName>
        <fullName evidence="6">Thiol-disulfide isomerase/thioredoxin</fullName>
    </submittedName>
</protein>
<gene>
    <name evidence="6" type="ORF">J2X15_001204</name>
</gene>